<keyword evidence="4 10" id="KW-0812">Transmembrane</keyword>
<evidence type="ECO:0000256" key="3">
    <source>
        <dbReference type="ARBA" id="ARBA00022679"/>
    </source>
</evidence>
<dbReference type="EMBL" id="CAJPEV010000261">
    <property type="protein sequence ID" value="CAG0883128.1"/>
    <property type="molecule type" value="Genomic_DNA"/>
</dbReference>
<sequence length="297" mass="34559">MLPSHYVSYLDLASQGVVSIRTADDSGLANVSDTAKTFFSFEEEFQRYESYKWIYRNWSWSLILAAAYVGLVFLGQWYMRDREPFKLKGPLVFWNFGLAVFSTVGAARTLPELFESVYHHSFYHSVCIPSYYGENNVTACWTWLFAMSKVPELLDTAFIVLRKQRLIFLHWYHHATVLMYTWYSFAGYTASGRWFISMNFTVHALMYTYYMLRAMKVHVPRTLAMLITVAQIAQMFLGIVVNARAAKALGEGSVCSVTQRNITVSMLMYATYFMLFVNFFIAAYTRRSQRRQVKKVQ</sequence>
<feature type="transmembrane region" description="Helical" evidence="10">
    <location>
        <begin position="168"/>
        <end position="188"/>
    </location>
</feature>
<keyword evidence="2 10" id="KW-0444">Lipid biosynthesis</keyword>
<keyword evidence="7 10" id="KW-0443">Lipid metabolism</keyword>
<evidence type="ECO:0000256" key="4">
    <source>
        <dbReference type="ARBA" id="ARBA00022692"/>
    </source>
</evidence>
<dbReference type="GO" id="GO:0019367">
    <property type="term" value="P:fatty acid elongation, saturated fatty acid"/>
    <property type="evidence" value="ECO:0007669"/>
    <property type="project" value="TreeGrafter"/>
</dbReference>
<feature type="transmembrane region" description="Helical" evidence="10">
    <location>
        <begin position="91"/>
        <end position="110"/>
    </location>
</feature>
<dbReference type="Proteomes" id="UP000677054">
    <property type="component" value="Unassembled WGS sequence"/>
</dbReference>
<feature type="transmembrane region" description="Helical" evidence="10">
    <location>
        <begin position="58"/>
        <end position="79"/>
    </location>
</feature>
<keyword evidence="8 10" id="KW-0472">Membrane</keyword>
<evidence type="ECO:0000256" key="10">
    <source>
        <dbReference type="RuleBase" id="RU361115"/>
    </source>
</evidence>
<keyword evidence="9 10" id="KW-0275">Fatty acid biosynthesis</keyword>
<dbReference type="InterPro" id="IPR030457">
    <property type="entry name" value="ELO_CS"/>
</dbReference>
<dbReference type="AlphaFoldDB" id="A0A7R8ZZS9"/>
<dbReference type="PANTHER" id="PTHR11157:SF17">
    <property type="entry name" value="ELONGATION OF VERY LONG CHAIN FATTY ACIDS PROTEIN 6"/>
    <property type="match status" value="1"/>
</dbReference>
<evidence type="ECO:0000313" key="11">
    <source>
        <dbReference type="EMBL" id="CAD7242402.1"/>
    </source>
</evidence>
<comment type="subcellular location">
    <subcellularLocation>
        <location evidence="1">Membrane</location>
        <topology evidence="1">Multi-pass membrane protein</topology>
    </subcellularLocation>
</comment>
<evidence type="ECO:0000256" key="9">
    <source>
        <dbReference type="ARBA" id="ARBA00023160"/>
    </source>
</evidence>
<evidence type="ECO:0000256" key="6">
    <source>
        <dbReference type="ARBA" id="ARBA00022989"/>
    </source>
</evidence>
<dbReference type="EC" id="2.3.1.199" evidence="10"/>
<dbReference type="GO" id="GO:0030148">
    <property type="term" value="P:sphingolipid biosynthetic process"/>
    <property type="evidence" value="ECO:0007669"/>
    <property type="project" value="TreeGrafter"/>
</dbReference>
<evidence type="ECO:0000256" key="7">
    <source>
        <dbReference type="ARBA" id="ARBA00023098"/>
    </source>
</evidence>
<keyword evidence="3 10" id="KW-0808">Transferase</keyword>
<evidence type="ECO:0000256" key="5">
    <source>
        <dbReference type="ARBA" id="ARBA00022832"/>
    </source>
</evidence>
<dbReference type="GO" id="GO:0034626">
    <property type="term" value="P:fatty acid elongation, polyunsaturated fatty acid"/>
    <property type="evidence" value="ECO:0007669"/>
    <property type="project" value="TreeGrafter"/>
</dbReference>
<protein>
    <recommendedName>
        <fullName evidence="10">Elongation of very long chain fatty acids protein</fullName>
        <ecNumber evidence="10">2.3.1.199</ecNumber>
    </recommendedName>
    <alternativeName>
        <fullName evidence="10">Very-long-chain 3-oxoacyl-CoA synthase</fullName>
    </alternativeName>
</protein>
<dbReference type="EMBL" id="LR899778">
    <property type="protein sequence ID" value="CAD7242402.1"/>
    <property type="molecule type" value="Genomic_DNA"/>
</dbReference>
<evidence type="ECO:0000256" key="8">
    <source>
        <dbReference type="ARBA" id="ARBA00023136"/>
    </source>
</evidence>
<name>A0A7R8ZZS9_9CRUS</name>
<dbReference type="Pfam" id="PF01151">
    <property type="entry name" value="ELO"/>
    <property type="match status" value="1"/>
</dbReference>
<dbReference type="OrthoDB" id="10259681at2759"/>
<keyword evidence="12" id="KW-1185">Reference proteome</keyword>
<accession>A0A7R8ZZS9</accession>
<gene>
    <name evidence="11" type="ORF">DSTB1V02_LOCUS2368</name>
</gene>
<reference evidence="11" key="1">
    <citation type="submission" date="2020-11" db="EMBL/GenBank/DDBJ databases">
        <authorList>
            <person name="Tran Van P."/>
        </authorList>
    </citation>
    <scope>NUCLEOTIDE SEQUENCE</scope>
</reference>
<dbReference type="InterPro" id="IPR002076">
    <property type="entry name" value="ELO_fam"/>
</dbReference>
<keyword evidence="6 10" id="KW-1133">Transmembrane helix</keyword>
<dbReference type="GO" id="GO:0005789">
    <property type="term" value="C:endoplasmic reticulum membrane"/>
    <property type="evidence" value="ECO:0007669"/>
    <property type="project" value="TreeGrafter"/>
</dbReference>
<evidence type="ECO:0000256" key="2">
    <source>
        <dbReference type="ARBA" id="ARBA00022516"/>
    </source>
</evidence>
<keyword evidence="5 10" id="KW-0276">Fatty acid metabolism</keyword>
<evidence type="ECO:0000256" key="1">
    <source>
        <dbReference type="ARBA" id="ARBA00004141"/>
    </source>
</evidence>
<feature type="transmembrane region" description="Helical" evidence="10">
    <location>
        <begin position="266"/>
        <end position="285"/>
    </location>
</feature>
<comment type="catalytic activity">
    <reaction evidence="10">
        <text>a very-long-chain acyl-CoA + malonyl-CoA + H(+) = a very-long-chain 3-oxoacyl-CoA + CO2 + CoA</text>
        <dbReference type="Rhea" id="RHEA:32727"/>
        <dbReference type="ChEBI" id="CHEBI:15378"/>
        <dbReference type="ChEBI" id="CHEBI:16526"/>
        <dbReference type="ChEBI" id="CHEBI:57287"/>
        <dbReference type="ChEBI" id="CHEBI:57384"/>
        <dbReference type="ChEBI" id="CHEBI:90725"/>
        <dbReference type="ChEBI" id="CHEBI:90736"/>
        <dbReference type="EC" id="2.3.1.199"/>
    </reaction>
</comment>
<organism evidence="11">
    <name type="scientific">Darwinula stevensoni</name>
    <dbReference type="NCBI Taxonomy" id="69355"/>
    <lineage>
        <taxon>Eukaryota</taxon>
        <taxon>Metazoa</taxon>
        <taxon>Ecdysozoa</taxon>
        <taxon>Arthropoda</taxon>
        <taxon>Crustacea</taxon>
        <taxon>Oligostraca</taxon>
        <taxon>Ostracoda</taxon>
        <taxon>Podocopa</taxon>
        <taxon>Podocopida</taxon>
        <taxon>Darwinulocopina</taxon>
        <taxon>Darwinuloidea</taxon>
        <taxon>Darwinulidae</taxon>
        <taxon>Darwinula</taxon>
    </lineage>
</organism>
<dbReference type="PROSITE" id="PS01188">
    <property type="entry name" value="ELO"/>
    <property type="match status" value="1"/>
</dbReference>
<evidence type="ECO:0000313" key="12">
    <source>
        <dbReference type="Proteomes" id="UP000677054"/>
    </source>
</evidence>
<dbReference type="GO" id="GO:0042761">
    <property type="term" value="P:very long-chain fatty acid biosynthetic process"/>
    <property type="evidence" value="ECO:0007669"/>
    <property type="project" value="TreeGrafter"/>
</dbReference>
<comment type="similarity">
    <text evidence="10">Belongs to the ELO family.</text>
</comment>
<proteinExistence type="inferred from homology"/>
<dbReference type="PANTHER" id="PTHR11157">
    <property type="entry name" value="FATTY ACID ACYL TRANSFERASE-RELATED"/>
    <property type="match status" value="1"/>
</dbReference>
<feature type="transmembrane region" description="Helical" evidence="10">
    <location>
        <begin position="224"/>
        <end position="246"/>
    </location>
</feature>
<dbReference type="GO" id="GO:0034625">
    <property type="term" value="P:fatty acid elongation, monounsaturated fatty acid"/>
    <property type="evidence" value="ECO:0007669"/>
    <property type="project" value="TreeGrafter"/>
</dbReference>
<dbReference type="GO" id="GO:0009922">
    <property type="term" value="F:fatty acid elongase activity"/>
    <property type="evidence" value="ECO:0007669"/>
    <property type="project" value="UniProtKB-EC"/>
</dbReference>